<dbReference type="eggNOG" id="COG0790">
    <property type="taxonomic scope" value="Bacteria"/>
</dbReference>
<keyword evidence="3" id="KW-1185">Reference proteome</keyword>
<evidence type="ECO:0000313" key="3">
    <source>
        <dbReference type="Proteomes" id="UP000004371"/>
    </source>
</evidence>
<dbReference type="STRING" id="945543.VIBR0546_06312"/>
<dbReference type="RefSeq" id="WP_006877420.1">
    <property type="nucleotide sequence ID" value="NZ_AEVS01000004.1"/>
</dbReference>
<keyword evidence="1" id="KW-0732">Signal</keyword>
<dbReference type="AlphaFoldDB" id="E8LNK8"/>
<accession>E8LNK8</accession>
<dbReference type="Proteomes" id="UP000004371">
    <property type="component" value="Unassembled WGS sequence"/>
</dbReference>
<evidence type="ECO:0000256" key="1">
    <source>
        <dbReference type="SAM" id="SignalP"/>
    </source>
</evidence>
<comment type="caution">
    <text evidence="2">The sequence shown here is derived from an EMBL/GenBank/DDBJ whole genome shotgun (WGS) entry which is preliminary data.</text>
</comment>
<gene>
    <name evidence="2" type="ORF">VIBR0546_06312</name>
</gene>
<dbReference type="Gene3D" id="1.25.40.10">
    <property type="entry name" value="Tetratricopeptide repeat domain"/>
    <property type="match status" value="1"/>
</dbReference>
<reference evidence="2 3" key="1">
    <citation type="journal article" date="2012" name="Int. J. Syst. Evol. Microbiol.">
        <title>Vibrio caribbeanicus sp. nov., isolated from the marine sponge Scleritoderma cyanea.</title>
        <authorList>
            <person name="Hoffmann M."/>
            <person name="Monday S.R."/>
            <person name="Allard M.W."/>
            <person name="Strain E.A."/>
            <person name="Whittaker P."/>
            <person name="Naum M."/>
            <person name="McCarthy P.J."/>
            <person name="Lopez J.V."/>
            <person name="Fischer M."/>
            <person name="Brown E.W."/>
        </authorList>
    </citation>
    <scope>NUCLEOTIDE SEQUENCE [LARGE SCALE GENOMIC DNA]</scope>
    <source>
        <strain evidence="2 3">LMG 20546</strain>
    </source>
</reference>
<organism evidence="2 3">
    <name type="scientific">Vibrio brasiliensis LMG 20546</name>
    <dbReference type="NCBI Taxonomy" id="945543"/>
    <lineage>
        <taxon>Bacteria</taxon>
        <taxon>Pseudomonadati</taxon>
        <taxon>Pseudomonadota</taxon>
        <taxon>Gammaproteobacteria</taxon>
        <taxon>Vibrionales</taxon>
        <taxon>Vibrionaceae</taxon>
        <taxon>Vibrio</taxon>
        <taxon>Vibrio oreintalis group</taxon>
    </lineage>
</organism>
<feature type="signal peptide" evidence="1">
    <location>
        <begin position="1"/>
        <end position="32"/>
    </location>
</feature>
<sequence length="344" mass="39168">MKVFRKVVVVSALFKLRSFALIALALSPSAFASENYDVEKMSAADAYQYGKLLRAQFRNLEAREYLKYSADNDYPDGAYAYAMETMGYHDTARATGYARDYLIKAAEGGSRPALKYLYRYGDWLSAAKRNKYKSEYYNSLIDLGAKSPGLAYLHLSEYFHSSDATLSDYYLDKAMEFDIPSAYMASAQRLENGEGDYFFDSERIAQSTNRYLHAAASGYIPAVKRYTAILESKGKFEEALEWRETGLILGDITSLVTLGNIYSGNSPRYSFVEPDLIKAKAYFELYLENAGQDRLASVYRQAETNYKETVDKIADVQLPHSEALKDEASEVPYFYHYDYLWSSY</sequence>
<feature type="chain" id="PRO_5003226858" description="Sel1 repeat family protein" evidence="1">
    <location>
        <begin position="33"/>
        <end position="344"/>
    </location>
</feature>
<name>E8LNK8_9VIBR</name>
<dbReference type="OrthoDB" id="5904015at2"/>
<dbReference type="SUPFAM" id="SSF81901">
    <property type="entry name" value="HCP-like"/>
    <property type="match status" value="1"/>
</dbReference>
<evidence type="ECO:0008006" key="4">
    <source>
        <dbReference type="Google" id="ProtNLM"/>
    </source>
</evidence>
<protein>
    <recommendedName>
        <fullName evidence="4">Sel1 repeat family protein</fullName>
    </recommendedName>
</protein>
<evidence type="ECO:0000313" key="2">
    <source>
        <dbReference type="EMBL" id="EGA67698.1"/>
    </source>
</evidence>
<proteinExistence type="predicted"/>
<dbReference type="EMBL" id="AEVS01000004">
    <property type="protein sequence ID" value="EGA67698.1"/>
    <property type="molecule type" value="Genomic_DNA"/>
</dbReference>
<dbReference type="InterPro" id="IPR011990">
    <property type="entry name" value="TPR-like_helical_dom_sf"/>
</dbReference>